<feature type="domain" description="Peptidase S49" evidence="9">
    <location>
        <begin position="137"/>
        <end position="280"/>
    </location>
</feature>
<dbReference type="InterPro" id="IPR004634">
    <property type="entry name" value="Pept_S49_pIV"/>
</dbReference>
<dbReference type="CDD" id="cd07018">
    <property type="entry name" value="S49_SppA_67K_type"/>
    <property type="match status" value="1"/>
</dbReference>
<evidence type="ECO:0000259" key="9">
    <source>
        <dbReference type="Pfam" id="PF01343"/>
    </source>
</evidence>
<dbReference type="InterPro" id="IPR029045">
    <property type="entry name" value="ClpP/crotonase-like_dom_sf"/>
</dbReference>
<protein>
    <submittedName>
        <fullName evidence="10">Signal peptide peptidase SppA</fullName>
    </submittedName>
</protein>
<evidence type="ECO:0000313" key="11">
    <source>
        <dbReference type="Proteomes" id="UP000652567"/>
    </source>
</evidence>
<reference evidence="10" key="1">
    <citation type="submission" date="2018-07" db="EMBL/GenBank/DDBJ databases">
        <title>Genome assembly of strain Ka43.</title>
        <authorList>
            <person name="Kukolya J."/>
            <person name="Nagy I."/>
            <person name="Horvath B."/>
            <person name="Toth A."/>
        </authorList>
    </citation>
    <scope>NUCLEOTIDE SEQUENCE</scope>
    <source>
        <strain evidence="10">KB43</strain>
    </source>
</reference>
<sequence>MTTSTKRRGLVARFFITLWSILTWTRVAFFNLLFLLIILVIVLAFRSGGDMPLPDNFALRIAPAGILVDQRTYVDPATFLLSSEDPAESETVVREVVDAIYHAALDQRVSSIVLELDKLYGGGLSKMQEIGEALEHFKTSGKNIIAVADNYTQDQYYLASYADEIYLNDMGSVLLTGYGRYGNYFKSALDKLDVNFHIFRSGKYKDAVEPLLRDDMSDESREHNQELVNQLWEIYTRDVETRRNLPRGAITGYINNMGQALNQAGGDSAALSVQAGLVDQLASRGVIHRQLIEQVGHSAEGDFYNGVGVRSYLADINRFKVPSADKIGLLVASGNIVDGRQPDGTIGSETFLEMLRGIRDDDSIKALVIRIDSGGGSAFASEVIRAEINSVRATGKPVYISMGSVAASGGYWMATGGDEIWATPATITGSIGVFGAFPTLEKSLARLGIYTDGVGTTNLAGSLRIDRELSPEAAAILQTGVDNIYQRFIQLVAESRNADAEDIDRVAQGHVWSGISALELGLVDKLGNLNDVIAAAAEKAGLTQYSVQLVTQPLSPKEVLIRQILGESAKAWVPRDLAQSFSSLKSLQNFSPITKTLQLLETMNDPQSVYAACVDCVAP</sequence>
<keyword evidence="5" id="KW-0720">Serine protease</keyword>
<keyword evidence="8" id="KW-0812">Transmembrane</keyword>
<dbReference type="InterPro" id="IPR004635">
    <property type="entry name" value="Pept_S49_SppA"/>
</dbReference>
<keyword evidence="6 8" id="KW-0472">Membrane</keyword>
<evidence type="ECO:0000256" key="4">
    <source>
        <dbReference type="ARBA" id="ARBA00022801"/>
    </source>
</evidence>
<comment type="subcellular location">
    <subcellularLocation>
        <location evidence="1">Membrane</location>
    </subcellularLocation>
</comment>
<dbReference type="CDD" id="cd07023">
    <property type="entry name" value="S49_Sppa_N_C"/>
    <property type="match status" value="1"/>
</dbReference>
<dbReference type="Gene3D" id="3.90.226.10">
    <property type="entry name" value="2-enoyl-CoA Hydratase, Chain A, domain 1"/>
    <property type="match status" value="3"/>
</dbReference>
<comment type="caution">
    <text evidence="10">The sequence shown here is derived from an EMBL/GenBank/DDBJ whole genome shotgun (WGS) entry which is preliminary data.</text>
</comment>
<dbReference type="InterPro" id="IPR002142">
    <property type="entry name" value="Peptidase_S49"/>
</dbReference>
<dbReference type="Proteomes" id="UP000652567">
    <property type="component" value="Unassembled WGS sequence"/>
</dbReference>
<dbReference type="NCBIfam" id="TIGR00705">
    <property type="entry name" value="SppA_67K"/>
    <property type="match status" value="1"/>
</dbReference>
<evidence type="ECO:0000256" key="8">
    <source>
        <dbReference type="SAM" id="Phobius"/>
    </source>
</evidence>
<keyword evidence="8" id="KW-1133">Transmembrane helix</keyword>
<evidence type="ECO:0000256" key="6">
    <source>
        <dbReference type="ARBA" id="ARBA00023136"/>
    </source>
</evidence>
<organism evidence="10 11">
    <name type="scientific">Cellvibrio polysaccharolyticus</name>
    <dbReference type="NCBI Taxonomy" id="2082724"/>
    <lineage>
        <taxon>Bacteria</taxon>
        <taxon>Pseudomonadati</taxon>
        <taxon>Pseudomonadota</taxon>
        <taxon>Gammaproteobacteria</taxon>
        <taxon>Cellvibrionales</taxon>
        <taxon>Cellvibrionaceae</taxon>
        <taxon>Cellvibrio</taxon>
    </lineage>
</organism>
<dbReference type="SUPFAM" id="SSF52096">
    <property type="entry name" value="ClpP/crotonase"/>
    <property type="match status" value="2"/>
</dbReference>
<keyword evidence="4" id="KW-0378">Hydrolase</keyword>
<feature type="active site" description="Nucleophile" evidence="7">
    <location>
        <position position="408"/>
    </location>
</feature>
<evidence type="ECO:0000256" key="2">
    <source>
        <dbReference type="ARBA" id="ARBA00008683"/>
    </source>
</evidence>
<dbReference type="InterPro" id="IPR047272">
    <property type="entry name" value="S49_SppA_C"/>
</dbReference>
<gene>
    <name evidence="10" type="primary">sppA</name>
    <name evidence="10" type="ORF">C4F51_07090</name>
</gene>
<dbReference type="Pfam" id="PF01343">
    <property type="entry name" value="Peptidase_S49"/>
    <property type="match status" value="2"/>
</dbReference>
<keyword evidence="11" id="KW-1185">Reference proteome</keyword>
<dbReference type="PANTHER" id="PTHR33209">
    <property type="entry name" value="PROTEASE 4"/>
    <property type="match status" value="1"/>
</dbReference>
<evidence type="ECO:0000256" key="7">
    <source>
        <dbReference type="PIRSR" id="PIRSR001217-1"/>
    </source>
</evidence>
<dbReference type="EMBL" id="PRDL01000001">
    <property type="protein sequence ID" value="MBE8716955.1"/>
    <property type="molecule type" value="Genomic_DNA"/>
</dbReference>
<dbReference type="PIRSF" id="PIRSF001217">
    <property type="entry name" value="Protease_4_SppA"/>
    <property type="match status" value="1"/>
</dbReference>
<evidence type="ECO:0000256" key="3">
    <source>
        <dbReference type="ARBA" id="ARBA00022670"/>
    </source>
</evidence>
<proteinExistence type="inferred from homology"/>
<dbReference type="AlphaFoldDB" id="A0A928YU15"/>
<accession>A0A928YU15</accession>
<dbReference type="PANTHER" id="PTHR33209:SF1">
    <property type="entry name" value="PEPTIDASE S49 DOMAIN-CONTAINING PROTEIN"/>
    <property type="match status" value="1"/>
</dbReference>
<evidence type="ECO:0000313" key="10">
    <source>
        <dbReference type="EMBL" id="MBE8716955.1"/>
    </source>
</evidence>
<feature type="transmembrane region" description="Helical" evidence="8">
    <location>
        <begin position="21"/>
        <end position="45"/>
    </location>
</feature>
<feature type="domain" description="Peptidase S49" evidence="9">
    <location>
        <begin position="392"/>
        <end position="542"/>
    </location>
</feature>
<evidence type="ECO:0000256" key="5">
    <source>
        <dbReference type="ARBA" id="ARBA00022825"/>
    </source>
</evidence>
<name>A0A928YU15_9GAMM</name>
<comment type="similarity">
    <text evidence="2">Belongs to the peptidase S49 family.</text>
</comment>
<dbReference type="GO" id="GO:0016020">
    <property type="term" value="C:membrane"/>
    <property type="evidence" value="ECO:0007669"/>
    <property type="project" value="UniProtKB-SubCell"/>
</dbReference>
<dbReference type="GO" id="GO:0008236">
    <property type="term" value="F:serine-type peptidase activity"/>
    <property type="evidence" value="ECO:0007669"/>
    <property type="project" value="UniProtKB-KW"/>
</dbReference>
<keyword evidence="3" id="KW-0645">Protease</keyword>
<dbReference type="Gene3D" id="6.20.330.10">
    <property type="match status" value="1"/>
</dbReference>
<dbReference type="NCBIfam" id="TIGR00706">
    <property type="entry name" value="SppA_dom"/>
    <property type="match status" value="1"/>
</dbReference>
<feature type="active site" description="Proton donor/acceptor" evidence="7">
    <location>
        <position position="205"/>
    </location>
</feature>
<evidence type="ECO:0000256" key="1">
    <source>
        <dbReference type="ARBA" id="ARBA00004370"/>
    </source>
</evidence>
<dbReference type="RefSeq" id="WP_193908430.1">
    <property type="nucleotide sequence ID" value="NZ_PRDL01000001.1"/>
</dbReference>
<dbReference type="GO" id="GO:0006465">
    <property type="term" value="P:signal peptide processing"/>
    <property type="evidence" value="ECO:0007669"/>
    <property type="project" value="InterPro"/>
</dbReference>
<dbReference type="InterPro" id="IPR047217">
    <property type="entry name" value="S49_SppA_67K_type_N"/>
</dbReference>